<evidence type="ECO:0000256" key="1">
    <source>
        <dbReference type="ARBA" id="ARBA00001968"/>
    </source>
</evidence>
<name>A0A9J7E787_SPOLT</name>
<accession>A0A9J7E787</accession>
<dbReference type="RefSeq" id="XP_022822444.1">
    <property type="nucleotide sequence ID" value="XM_022966676.1"/>
</dbReference>
<evidence type="ECO:0000256" key="9">
    <source>
        <dbReference type="ARBA" id="ARBA00022801"/>
    </source>
</evidence>
<keyword evidence="7" id="KW-0540">Nuclease</keyword>
<evidence type="ECO:0000256" key="5">
    <source>
        <dbReference type="ARBA" id="ARBA00015519"/>
    </source>
</evidence>
<keyword evidence="9" id="KW-0378">Hydrolase</keyword>
<dbReference type="GO" id="GO:0004518">
    <property type="term" value="F:nuclease activity"/>
    <property type="evidence" value="ECO:0007669"/>
    <property type="project" value="UniProtKB-KW"/>
</dbReference>
<comment type="subcellular location">
    <subcellularLocation>
        <location evidence="3">Cytoplasm</location>
    </subcellularLocation>
    <subcellularLocation>
        <location evidence="2">Nucleus</location>
    </subcellularLocation>
</comment>
<proteinExistence type="inferred from homology"/>
<dbReference type="PANTHER" id="PTHR22930">
    <property type="match status" value="1"/>
</dbReference>
<evidence type="ECO:0000256" key="11">
    <source>
        <dbReference type="ARBA" id="ARBA00030126"/>
    </source>
</evidence>
<dbReference type="InterPro" id="IPR045249">
    <property type="entry name" value="HARBI1-like"/>
</dbReference>
<dbReference type="InterPro" id="IPR026103">
    <property type="entry name" value="HARBI1_animal"/>
</dbReference>
<evidence type="ECO:0000313" key="15">
    <source>
        <dbReference type="RefSeq" id="XP_022822444.1"/>
    </source>
</evidence>
<gene>
    <name evidence="15" type="primary">LOC111353556</name>
</gene>
<dbReference type="Proteomes" id="UP000301870">
    <property type="component" value="Chromosome 16"/>
</dbReference>
<comment type="cofactor">
    <cofactor evidence="1">
        <name>a divalent metal cation</name>
        <dbReference type="ChEBI" id="CHEBI:60240"/>
    </cofactor>
</comment>
<keyword evidence="8" id="KW-0479">Metal-binding</keyword>
<keyword evidence="6" id="KW-0963">Cytoplasm</keyword>
<evidence type="ECO:0000256" key="2">
    <source>
        <dbReference type="ARBA" id="ARBA00004123"/>
    </source>
</evidence>
<evidence type="ECO:0000256" key="3">
    <source>
        <dbReference type="ARBA" id="ARBA00004496"/>
    </source>
</evidence>
<feature type="domain" description="DDE Tnp4" evidence="13">
    <location>
        <begin position="155"/>
        <end position="317"/>
    </location>
</feature>
<comment type="function">
    <text evidence="12">Transposase-derived protein that may have nuclease activity. Does not have transposase activity.</text>
</comment>
<evidence type="ECO:0000256" key="4">
    <source>
        <dbReference type="ARBA" id="ARBA00006958"/>
    </source>
</evidence>
<dbReference type="GO" id="GO:0046872">
    <property type="term" value="F:metal ion binding"/>
    <property type="evidence" value="ECO:0007669"/>
    <property type="project" value="UniProtKB-KW"/>
</dbReference>
<dbReference type="GeneID" id="111353556"/>
<evidence type="ECO:0000256" key="6">
    <source>
        <dbReference type="ARBA" id="ARBA00022490"/>
    </source>
</evidence>
<evidence type="ECO:0000256" key="8">
    <source>
        <dbReference type="ARBA" id="ARBA00022723"/>
    </source>
</evidence>
<protein>
    <recommendedName>
        <fullName evidence="5">Putative nuclease HARBI1</fullName>
    </recommendedName>
    <alternativeName>
        <fullName evidence="11">Harbinger transposase-derived nuclease</fullName>
    </alternativeName>
</protein>
<dbReference type="GO" id="GO:0005634">
    <property type="term" value="C:nucleus"/>
    <property type="evidence" value="ECO:0007669"/>
    <property type="project" value="UniProtKB-SubCell"/>
</dbReference>
<dbReference type="PRINTS" id="PR02086">
    <property type="entry name" value="PUTNUCHARBI1"/>
</dbReference>
<evidence type="ECO:0000256" key="10">
    <source>
        <dbReference type="ARBA" id="ARBA00023242"/>
    </source>
</evidence>
<evidence type="ECO:0000256" key="12">
    <source>
        <dbReference type="ARBA" id="ARBA00045850"/>
    </source>
</evidence>
<evidence type="ECO:0000259" key="13">
    <source>
        <dbReference type="Pfam" id="PF13359"/>
    </source>
</evidence>
<dbReference type="AlphaFoldDB" id="A0A9J7E787"/>
<keyword evidence="10" id="KW-0539">Nucleus</keyword>
<dbReference type="KEGG" id="sliu:111353556"/>
<organism evidence="14 15">
    <name type="scientific">Spodoptera litura</name>
    <name type="common">Asian cotton leafworm</name>
    <dbReference type="NCBI Taxonomy" id="69820"/>
    <lineage>
        <taxon>Eukaryota</taxon>
        <taxon>Metazoa</taxon>
        <taxon>Ecdysozoa</taxon>
        <taxon>Arthropoda</taxon>
        <taxon>Hexapoda</taxon>
        <taxon>Insecta</taxon>
        <taxon>Pterygota</taxon>
        <taxon>Neoptera</taxon>
        <taxon>Endopterygota</taxon>
        <taxon>Lepidoptera</taxon>
        <taxon>Glossata</taxon>
        <taxon>Ditrysia</taxon>
        <taxon>Noctuoidea</taxon>
        <taxon>Noctuidae</taxon>
        <taxon>Amphipyrinae</taxon>
        <taxon>Spodoptera</taxon>
    </lineage>
</organism>
<dbReference type="GO" id="GO:0005737">
    <property type="term" value="C:cytoplasm"/>
    <property type="evidence" value="ECO:0007669"/>
    <property type="project" value="UniProtKB-SubCell"/>
</dbReference>
<keyword evidence="14" id="KW-1185">Reference proteome</keyword>
<dbReference type="PANTHER" id="PTHR22930:SF85">
    <property type="entry name" value="GH03217P-RELATED"/>
    <property type="match status" value="1"/>
</dbReference>
<feature type="non-terminal residue" evidence="15">
    <location>
        <position position="358"/>
    </location>
</feature>
<evidence type="ECO:0000256" key="7">
    <source>
        <dbReference type="ARBA" id="ARBA00022722"/>
    </source>
</evidence>
<evidence type="ECO:0000313" key="14">
    <source>
        <dbReference type="Proteomes" id="UP000301870"/>
    </source>
</evidence>
<sequence length="358" mass="40692">MDEFINIFILEMLESGERLANTRRQQRTYPVVDIYDLSDSEVVKNFRLNKNLIRVLIDLLAPVIQDTTKIDLKTKVLCTLHFLGTGSYQTPTGNLNKINVSQATTSRCISDVVEALNHPNIFHEWVRFPRTLQELQTIALDFYNCYGFPGVIGCIDCTHVAIVPPPGTTHDERSYVNRKNFHSINTQLICDSKMKILNVNALFPGSTHDSYIWSNSTVLPVLQNLHNAGYTNYHLLGDSGYPLRPWCLTPILNLEEDDDENRPAFLYNEALQKTRSTIERCNGVLKGRFRCLLKDRVLHYTPNKATKIINACCVLHNLCIAHNFELTDMLEESELGIINIDPPPTTGGNIYLNLGRNK</sequence>
<reference evidence="15" key="1">
    <citation type="submission" date="2025-08" db="UniProtKB">
        <authorList>
            <consortium name="RefSeq"/>
        </authorList>
    </citation>
    <scope>IDENTIFICATION</scope>
    <source>
        <strain evidence="15">Ishihara</strain>
        <tissue evidence="15">Whole body</tissue>
    </source>
</reference>
<dbReference type="Pfam" id="PF13359">
    <property type="entry name" value="DDE_Tnp_4"/>
    <property type="match status" value="1"/>
</dbReference>
<dbReference type="InterPro" id="IPR027806">
    <property type="entry name" value="HARBI1_dom"/>
</dbReference>
<comment type="similarity">
    <text evidence="4">Belongs to the HARBI1 family.</text>
</comment>
<dbReference type="GO" id="GO:0016787">
    <property type="term" value="F:hydrolase activity"/>
    <property type="evidence" value="ECO:0007669"/>
    <property type="project" value="UniProtKB-KW"/>
</dbReference>